<keyword evidence="8" id="KW-0051">Antiviral defense</keyword>
<dbReference type="InterPro" id="IPR048445">
    <property type="entry name" value="DncV-like_NTFase"/>
</dbReference>
<keyword evidence="3" id="KW-0479">Metal-binding</keyword>
<dbReference type="NCBIfam" id="NF041078">
    <property type="entry name" value="cGAS"/>
    <property type="match status" value="1"/>
</dbReference>
<keyword evidence="2" id="KW-0548">Nucleotidyltransferase</keyword>
<dbReference type="GO" id="GO:0005525">
    <property type="term" value="F:GTP binding"/>
    <property type="evidence" value="ECO:0007669"/>
    <property type="project" value="UniProtKB-KW"/>
</dbReference>
<dbReference type="GO" id="GO:0046872">
    <property type="term" value="F:metal ion binding"/>
    <property type="evidence" value="ECO:0007669"/>
    <property type="project" value="UniProtKB-KW"/>
</dbReference>
<keyword evidence="9" id="KW-0342">GTP-binding</keyword>
<feature type="domain" description="Cyclic GMP-AMP synthase DncV-like nucleotidyltransferase" evidence="11">
    <location>
        <begin position="55"/>
        <end position="144"/>
    </location>
</feature>
<feature type="domain" description="Adenylyl/Guanylyl and SMODS C-terminal sensor" evidence="10">
    <location>
        <begin position="337"/>
        <end position="444"/>
    </location>
</feature>
<keyword evidence="4" id="KW-0547">Nucleotide-binding</keyword>
<dbReference type="GO" id="GO:0005524">
    <property type="term" value="F:ATP binding"/>
    <property type="evidence" value="ECO:0007669"/>
    <property type="project" value="UniProtKB-KW"/>
</dbReference>
<evidence type="ECO:0000256" key="4">
    <source>
        <dbReference type="ARBA" id="ARBA00022741"/>
    </source>
</evidence>
<keyword evidence="6" id="KW-0460">Magnesium</keyword>
<keyword evidence="5" id="KW-0067">ATP-binding</keyword>
<organism evidence="12">
    <name type="scientific">mine drainage metagenome</name>
    <dbReference type="NCBI Taxonomy" id="410659"/>
    <lineage>
        <taxon>unclassified sequences</taxon>
        <taxon>metagenomes</taxon>
        <taxon>ecological metagenomes</taxon>
    </lineage>
</organism>
<name>A0A1J5RW67_9ZZZZ</name>
<dbReference type="EMBL" id="MLJW01000150">
    <property type="protein sequence ID" value="OIQ96340.1"/>
    <property type="molecule type" value="Genomic_DNA"/>
</dbReference>
<evidence type="ECO:0000259" key="11">
    <source>
        <dbReference type="Pfam" id="PF21654"/>
    </source>
</evidence>
<sequence>MGKAARLFNGNGDQTLIARITPSQDQREFLQAQWNALAEHLKKKLYENYGYPISTWLQGSYKYGTLIRPVHLGEEYDVDVGVYFQWDGNEEIEPTAKQLRDWTQQELHGYKKMYADVRRIEDPAKERCSRAVFERQFHIDTPVYHLNADTDKRRLACLSDKWEDSDPKEIYKWFKEAVGENERDQLRRLVRYFKAWAALSFEEIQDSRPSSILLTVLATDAYNDLWLRRLWDSLEDDEALIAVIKIVHDRLFENKTVPNPVDSDENLNRISDEAWDGFLPRLQALRDIAERAQEATDEAAAALVWSEAFSFLMPLPEADEVEVVDENTGRAVMQLPEIDIEVHSRNPKELIARYRNEVPSVTKNCDLTFTIINPHIVPEYASVEWTVRNDGDEASENSDLGHRKLGARLLTANEHTAYAGRHSMDCVVRLHGQVYAVRRVPVSVINIPLPTRTPARPAYTKLRSFLRRR</sequence>
<keyword evidence="1" id="KW-0808">Transferase</keyword>
<evidence type="ECO:0000259" key="10">
    <source>
        <dbReference type="Pfam" id="PF18134"/>
    </source>
</evidence>
<evidence type="ECO:0000256" key="2">
    <source>
        <dbReference type="ARBA" id="ARBA00022695"/>
    </source>
</evidence>
<dbReference type="AlphaFoldDB" id="A0A1J5RW67"/>
<evidence type="ECO:0000256" key="7">
    <source>
        <dbReference type="ARBA" id="ARBA00023080"/>
    </source>
</evidence>
<keyword evidence="7" id="KW-0546">Nucleotide metabolism</keyword>
<evidence type="ECO:0000256" key="5">
    <source>
        <dbReference type="ARBA" id="ARBA00022840"/>
    </source>
</evidence>
<evidence type="ECO:0000256" key="6">
    <source>
        <dbReference type="ARBA" id="ARBA00022842"/>
    </source>
</evidence>
<dbReference type="Pfam" id="PF21654">
    <property type="entry name" value="DncV-like_NTFase"/>
    <property type="match status" value="1"/>
</dbReference>
<comment type="caution">
    <text evidence="12">The sequence shown here is derived from an EMBL/GenBank/DDBJ whole genome shotgun (WGS) entry which is preliminary data.</text>
</comment>
<dbReference type="InterPro" id="IPR047805">
    <property type="entry name" value="GAMP_synthase"/>
</dbReference>
<reference evidence="12" key="1">
    <citation type="submission" date="2016-10" db="EMBL/GenBank/DDBJ databases">
        <title>Sequence of Gallionella enrichment culture.</title>
        <authorList>
            <person name="Poehlein A."/>
            <person name="Muehling M."/>
            <person name="Daniel R."/>
        </authorList>
    </citation>
    <scope>NUCLEOTIDE SEQUENCE</scope>
</reference>
<dbReference type="InterPro" id="IPR040511">
    <property type="entry name" value="AGS_C"/>
</dbReference>
<proteinExistence type="predicted"/>
<dbReference type="GO" id="GO:0140701">
    <property type="term" value="F:3',3'-cyclic GMP-AMP synthase activity"/>
    <property type="evidence" value="ECO:0007669"/>
    <property type="project" value="InterPro"/>
</dbReference>
<dbReference type="Pfam" id="PF18134">
    <property type="entry name" value="AGS_C"/>
    <property type="match status" value="1"/>
</dbReference>
<evidence type="ECO:0000256" key="9">
    <source>
        <dbReference type="ARBA" id="ARBA00023134"/>
    </source>
</evidence>
<gene>
    <name evidence="12" type="ORF">GALL_216170</name>
</gene>
<protein>
    <submittedName>
        <fullName evidence="12">Uncharacterized protein</fullName>
    </submittedName>
</protein>
<evidence type="ECO:0000313" key="12">
    <source>
        <dbReference type="EMBL" id="OIQ96340.1"/>
    </source>
</evidence>
<evidence type="ECO:0000256" key="1">
    <source>
        <dbReference type="ARBA" id="ARBA00022679"/>
    </source>
</evidence>
<accession>A0A1J5RW67</accession>
<evidence type="ECO:0000256" key="8">
    <source>
        <dbReference type="ARBA" id="ARBA00023118"/>
    </source>
</evidence>
<dbReference type="GO" id="GO:0009117">
    <property type="term" value="P:nucleotide metabolic process"/>
    <property type="evidence" value="ECO:0007669"/>
    <property type="project" value="UniProtKB-KW"/>
</dbReference>
<dbReference type="GO" id="GO:0051607">
    <property type="term" value="P:defense response to virus"/>
    <property type="evidence" value="ECO:0007669"/>
    <property type="project" value="UniProtKB-KW"/>
</dbReference>
<evidence type="ECO:0000256" key="3">
    <source>
        <dbReference type="ARBA" id="ARBA00022723"/>
    </source>
</evidence>